<organism evidence="4 5">
    <name type="scientific">Seminavis robusta</name>
    <dbReference type="NCBI Taxonomy" id="568900"/>
    <lineage>
        <taxon>Eukaryota</taxon>
        <taxon>Sar</taxon>
        <taxon>Stramenopiles</taxon>
        <taxon>Ochrophyta</taxon>
        <taxon>Bacillariophyta</taxon>
        <taxon>Bacillariophyceae</taxon>
        <taxon>Bacillariophycidae</taxon>
        <taxon>Naviculales</taxon>
        <taxon>Naviculaceae</taxon>
        <taxon>Seminavis</taxon>
    </lineage>
</organism>
<dbReference type="AlphaFoldDB" id="A0A9N8H3M2"/>
<comment type="caution">
    <text evidence="4">The sequence shown here is derived from an EMBL/GenBank/DDBJ whole genome shotgun (WGS) entry which is preliminary data.</text>
</comment>
<keyword evidence="5" id="KW-1185">Reference proteome</keyword>
<sequence>MVAQALPLAKIGTLFIKTLAKPVSKRIKKDFSRFEQTRRMLVGIGQLSNQVTSRMAIWSEGYTVRKINPLSDDKALTTGADLVGETFVLSVSVGTVIWEYNRSAEKARLKEEKLRATAKAERDALQANFLALDERLKALEEVVQYNSQSILNVGGKRLPQPRNTVLIRISDEDDDNLPMVPTTKKPKPDAHNETQTTSQSDPNADSGVTDTTTETEAPWWKFW</sequence>
<evidence type="ECO:0000256" key="3">
    <source>
        <dbReference type="SAM" id="MobiDB-lite"/>
    </source>
</evidence>
<dbReference type="InterPro" id="IPR010754">
    <property type="entry name" value="OPA3-like"/>
</dbReference>
<dbReference type="GO" id="GO:0005739">
    <property type="term" value="C:mitochondrion"/>
    <property type="evidence" value="ECO:0007669"/>
    <property type="project" value="TreeGrafter"/>
</dbReference>
<evidence type="ECO:0000256" key="1">
    <source>
        <dbReference type="ARBA" id="ARBA00007584"/>
    </source>
</evidence>
<dbReference type="EMBL" id="CAICTM010000090">
    <property type="protein sequence ID" value="CAB9500738.1"/>
    <property type="molecule type" value="Genomic_DNA"/>
</dbReference>
<name>A0A9N8H3M2_9STRA</name>
<dbReference type="GO" id="GO:0019216">
    <property type="term" value="P:regulation of lipid metabolic process"/>
    <property type="evidence" value="ECO:0007669"/>
    <property type="project" value="TreeGrafter"/>
</dbReference>
<evidence type="ECO:0000256" key="2">
    <source>
        <dbReference type="ARBA" id="ARBA00023054"/>
    </source>
</evidence>
<dbReference type="OrthoDB" id="2129069at2759"/>
<dbReference type="PANTHER" id="PTHR12499">
    <property type="entry name" value="OPTIC ATROPHY 3 PROTEIN OPA3"/>
    <property type="match status" value="1"/>
</dbReference>
<proteinExistence type="inferred from homology"/>
<feature type="compositionally biased region" description="Polar residues" evidence="3">
    <location>
        <begin position="193"/>
        <end position="215"/>
    </location>
</feature>
<keyword evidence="2" id="KW-0175">Coiled coil</keyword>
<gene>
    <name evidence="4" type="ORF">SEMRO_91_G047540.1</name>
</gene>
<dbReference type="Pfam" id="PF07047">
    <property type="entry name" value="OPA3"/>
    <property type="match status" value="1"/>
</dbReference>
<dbReference type="Proteomes" id="UP001153069">
    <property type="component" value="Unassembled WGS sequence"/>
</dbReference>
<comment type="similarity">
    <text evidence="1">Belongs to the OPA3 family.</text>
</comment>
<dbReference type="PANTHER" id="PTHR12499:SF0">
    <property type="entry name" value="OPTIC ATROPHY 3 PROTEIN"/>
    <property type="match status" value="1"/>
</dbReference>
<protein>
    <submittedName>
        <fullName evidence="4">Atrophy 3 protein homolog</fullName>
    </submittedName>
</protein>
<evidence type="ECO:0000313" key="4">
    <source>
        <dbReference type="EMBL" id="CAB9500738.1"/>
    </source>
</evidence>
<evidence type="ECO:0000313" key="5">
    <source>
        <dbReference type="Proteomes" id="UP001153069"/>
    </source>
</evidence>
<reference evidence="4" key="1">
    <citation type="submission" date="2020-06" db="EMBL/GenBank/DDBJ databases">
        <authorList>
            <consortium name="Plant Systems Biology data submission"/>
        </authorList>
    </citation>
    <scope>NUCLEOTIDE SEQUENCE</scope>
    <source>
        <strain evidence="4">D6</strain>
    </source>
</reference>
<feature type="region of interest" description="Disordered" evidence="3">
    <location>
        <begin position="169"/>
        <end position="217"/>
    </location>
</feature>
<accession>A0A9N8H3M2</accession>